<accession>K0SWT5</accession>
<keyword evidence="3" id="KW-1185">Reference proteome</keyword>
<feature type="region of interest" description="Disordered" evidence="1">
    <location>
        <begin position="60"/>
        <end position="97"/>
    </location>
</feature>
<feature type="non-terminal residue" evidence="2">
    <location>
        <position position="1"/>
    </location>
</feature>
<evidence type="ECO:0000256" key="1">
    <source>
        <dbReference type="SAM" id="MobiDB-lite"/>
    </source>
</evidence>
<feature type="compositionally biased region" description="Basic and acidic residues" evidence="1">
    <location>
        <begin position="138"/>
        <end position="151"/>
    </location>
</feature>
<gene>
    <name evidence="2" type="ORF">THAOC_13675</name>
</gene>
<reference evidence="2 3" key="1">
    <citation type="journal article" date="2012" name="Genome Biol.">
        <title>Genome and low-iron response of an oceanic diatom adapted to chronic iron limitation.</title>
        <authorList>
            <person name="Lommer M."/>
            <person name="Specht M."/>
            <person name="Roy A.S."/>
            <person name="Kraemer L."/>
            <person name="Andreson R."/>
            <person name="Gutowska M.A."/>
            <person name="Wolf J."/>
            <person name="Bergner S.V."/>
            <person name="Schilhabel M.B."/>
            <person name="Klostermeier U.C."/>
            <person name="Beiko R.G."/>
            <person name="Rosenstiel P."/>
            <person name="Hippler M."/>
            <person name="Laroche J."/>
        </authorList>
    </citation>
    <scope>NUCLEOTIDE SEQUENCE [LARGE SCALE GENOMIC DNA]</scope>
    <source>
        <strain evidence="2 3">CCMP1005</strain>
    </source>
</reference>
<name>K0SWT5_THAOC</name>
<proteinExistence type="predicted"/>
<sequence>ARLKLTLGKGRAMMKKKQFDLEGLEDLPAPPPPEYDPIVRLAAPHRTGTTATGVRACRTAHEGHDQVPPWDRAGRSPEWPAGTPMLLKPVSAQPRSPRSILCATIAAVRDRMRTRPAGSSPGRGRFGAATSPALTRESSSHGRTRDGKLPRDSASQSGDDGGEDRRRDSPEGSFLEVPDLEEEEEQRKLNQRNVNWGQKCTSQLKRRNVPLKDALDARKDPMFGRSVSVSAVDRAFWISGYRMAATRRRRRRGDGAAAATTTRSRETRATEIRRRLKRSLPHRYTSSNHNFLHLMDYEFRPSV</sequence>
<protein>
    <submittedName>
        <fullName evidence="2">Uncharacterized protein</fullName>
    </submittedName>
</protein>
<dbReference type="AlphaFoldDB" id="K0SWT5"/>
<dbReference type="EMBL" id="AGNL01015790">
    <property type="protein sequence ID" value="EJK65456.1"/>
    <property type="molecule type" value="Genomic_DNA"/>
</dbReference>
<evidence type="ECO:0000313" key="2">
    <source>
        <dbReference type="EMBL" id="EJK65456.1"/>
    </source>
</evidence>
<feature type="region of interest" description="Disordered" evidence="1">
    <location>
        <begin position="114"/>
        <end position="190"/>
    </location>
</feature>
<comment type="caution">
    <text evidence="2">The sequence shown here is derived from an EMBL/GenBank/DDBJ whole genome shotgun (WGS) entry which is preliminary data.</text>
</comment>
<organism evidence="2 3">
    <name type="scientific">Thalassiosira oceanica</name>
    <name type="common">Marine diatom</name>
    <dbReference type="NCBI Taxonomy" id="159749"/>
    <lineage>
        <taxon>Eukaryota</taxon>
        <taxon>Sar</taxon>
        <taxon>Stramenopiles</taxon>
        <taxon>Ochrophyta</taxon>
        <taxon>Bacillariophyta</taxon>
        <taxon>Coscinodiscophyceae</taxon>
        <taxon>Thalassiosirophycidae</taxon>
        <taxon>Thalassiosirales</taxon>
        <taxon>Thalassiosiraceae</taxon>
        <taxon>Thalassiosira</taxon>
    </lineage>
</organism>
<dbReference type="Proteomes" id="UP000266841">
    <property type="component" value="Unassembled WGS sequence"/>
</dbReference>
<evidence type="ECO:0000313" key="3">
    <source>
        <dbReference type="Proteomes" id="UP000266841"/>
    </source>
</evidence>